<feature type="domain" description="Reverse transcriptase Ty1/copia-type" evidence="1">
    <location>
        <begin position="66"/>
        <end position="161"/>
    </location>
</feature>
<gene>
    <name evidence="2" type="ORF">FSB_LOCUS56622</name>
</gene>
<organism evidence="2">
    <name type="scientific">Fagus sylvatica</name>
    <name type="common">Beechnut</name>
    <dbReference type="NCBI Taxonomy" id="28930"/>
    <lineage>
        <taxon>Eukaryota</taxon>
        <taxon>Viridiplantae</taxon>
        <taxon>Streptophyta</taxon>
        <taxon>Embryophyta</taxon>
        <taxon>Tracheophyta</taxon>
        <taxon>Spermatophyta</taxon>
        <taxon>Magnoliopsida</taxon>
        <taxon>eudicotyledons</taxon>
        <taxon>Gunneridae</taxon>
        <taxon>Pentapetalae</taxon>
        <taxon>rosids</taxon>
        <taxon>fabids</taxon>
        <taxon>Fagales</taxon>
        <taxon>Fagaceae</taxon>
        <taxon>Fagus</taxon>
    </lineage>
</organism>
<evidence type="ECO:0000313" key="2">
    <source>
        <dbReference type="EMBL" id="SPD28740.1"/>
    </source>
</evidence>
<dbReference type="InterPro" id="IPR043502">
    <property type="entry name" value="DNA/RNA_pol_sf"/>
</dbReference>
<sequence>MTTRTRTGTTRPKDFSDYHLFYSTKHPLKAFHTFNIPSKPTCYTQAIRHSNWRVAMGEEFDALQLNGTWSLTPRPPNKNVIRNKWVYKLKQKSDGSIDRYKARLVAKGFEQKDGIDYTETFSPVVKPTTIRVVLTLVVHFGWPIRQLDVSNAFLHGSLAEEAPRAWFTRLCESLQALGFVESQVDCSLFTFHSHNIHLFVLIYVDDIIIMGTHVDVIFMLIQKLKGEFAIKDLGPLHYFLGVQAFRDQNGLYLTQTKCISDILHRTKMVGAKPYSAPTVSGSKMSQFDGDPLSDGTEYRQIVGSLQLSAYCDSDWADGLDDRRSTGGYGIYLGSSLVSWAAKKQTTDLHVPILSPPTLWCDNIGAIALASNPVFHARTKHIEIDYHFIREKVVRNDISVKYISTVDQVAYIFTKGLTSARFLLLQDKLMVRTLPIHLRGAVKDKTAEQTHDAKIKGLNQIPIM</sequence>
<reference evidence="2" key="1">
    <citation type="submission" date="2018-02" db="EMBL/GenBank/DDBJ databases">
        <authorList>
            <person name="Cohen D.B."/>
            <person name="Kent A.D."/>
        </authorList>
    </citation>
    <scope>NUCLEOTIDE SEQUENCE</scope>
</reference>
<name>A0A2N9IWW4_FAGSY</name>
<dbReference type="PANTHER" id="PTHR11439:SF500">
    <property type="entry name" value="RNA-DIRECTED DNA POLYMERASE"/>
    <property type="match status" value="1"/>
</dbReference>
<dbReference type="EMBL" id="OIVN01006243">
    <property type="protein sequence ID" value="SPD28740.1"/>
    <property type="molecule type" value="Genomic_DNA"/>
</dbReference>
<proteinExistence type="predicted"/>
<evidence type="ECO:0000259" key="1">
    <source>
        <dbReference type="Pfam" id="PF07727"/>
    </source>
</evidence>
<dbReference type="InterPro" id="IPR013103">
    <property type="entry name" value="RVT_2"/>
</dbReference>
<dbReference type="AlphaFoldDB" id="A0A2N9IWW4"/>
<dbReference type="Pfam" id="PF07727">
    <property type="entry name" value="RVT_2"/>
    <property type="match status" value="1"/>
</dbReference>
<dbReference type="PANTHER" id="PTHR11439">
    <property type="entry name" value="GAG-POL-RELATED RETROTRANSPOSON"/>
    <property type="match status" value="1"/>
</dbReference>
<dbReference type="CDD" id="cd09272">
    <property type="entry name" value="RNase_HI_RT_Ty1"/>
    <property type="match status" value="1"/>
</dbReference>
<dbReference type="SUPFAM" id="SSF56672">
    <property type="entry name" value="DNA/RNA polymerases"/>
    <property type="match status" value="1"/>
</dbReference>
<protein>
    <recommendedName>
        <fullName evidence="1">Reverse transcriptase Ty1/copia-type domain-containing protein</fullName>
    </recommendedName>
</protein>
<accession>A0A2N9IWW4</accession>